<dbReference type="RefSeq" id="WP_157566692.1">
    <property type="nucleotide sequence ID" value="NZ_WQKZ01000003.1"/>
</dbReference>
<dbReference type="NCBIfam" id="TIGR04057">
    <property type="entry name" value="SusC_RagA_signa"/>
    <property type="match status" value="1"/>
</dbReference>
<feature type="chain" id="PRO_5029742003" evidence="10">
    <location>
        <begin position="32"/>
        <end position="1160"/>
    </location>
</feature>
<dbReference type="EMBL" id="WQKZ01000003">
    <property type="protein sequence ID" value="MVN77555.1"/>
    <property type="molecule type" value="Genomic_DNA"/>
</dbReference>
<organism evidence="13 14">
    <name type="scientific">Hymenobacter ginkgonis</name>
    <dbReference type="NCBI Taxonomy" id="2682976"/>
    <lineage>
        <taxon>Bacteria</taxon>
        <taxon>Pseudomonadati</taxon>
        <taxon>Bacteroidota</taxon>
        <taxon>Cytophagia</taxon>
        <taxon>Cytophagales</taxon>
        <taxon>Hymenobacteraceae</taxon>
        <taxon>Hymenobacter</taxon>
    </lineage>
</organism>
<keyword evidence="4 8" id="KW-0812">Transmembrane</keyword>
<dbReference type="InterPro" id="IPR008969">
    <property type="entry name" value="CarboxyPept-like_regulatory"/>
</dbReference>
<dbReference type="Pfam" id="PF00593">
    <property type="entry name" value="TonB_dep_Rec_b-barrel"/>
    <property type="match status" value="1"/>
</dbReference>
<evidence type="ECO:0000256" key="8">
    <source>
        <dbReference type="PROSITE-ProRule" id="PRU01360"/>
    </source>
</evidence>
<dbReference type="Gene3D" id="3.55.50.30">
    <property type="match status" value="1"/>
</dbReference>
<keyword evidence="3 8" id="KW-1134">Transmembrane beta strand</keyword>
<evidence type="ECO:0000256" key="9">
    <source>
        <dbReference type="RuleBase" id="RU003357"/>
    </source>
</evidence>
<reference evidence="13 14" key="1">
    <citation type="submission" date="2019-12" db="EMBL/GenBank/DDBJ databases">
        <title>Hymenobacter sp. HMF4947 Genome sequencing and assembly.</title>
        <authorList>
            <person name="Kang H."/>
            <person name="Cha I."/>
            <person name="Kim H."/>
            <person name="Joh K."/>
        </authorList>
    </citation>
    <scope>NUCLEOTIDE SEQUENCE [LARGE SCALE GENOMIC DNA]</scope>
    <source>
        <strain evidence="13 14">HMF4947</strain>
    </source>
</reference>
<evidence type="ECO:0000256" key="6">
    <source>
        <dbReference type="ARBA" id="ARBA00023136"/>
    </source>
</evidence>
<proteinExistence type="inferred from homology"/>
<name>A0A7K1TGL1_9BACT</name>
<accession>A0A7K1TGL1</accession>
<feature type="domain" description="TonB-dependent receptor-like beta-barrel" evidence="11">
    <location>
        <begin position="584"/>
        <end position="1102"/>
    </location>
</feature>
<keyword evidence="5 9" id="KW-0798">TonB box</keyword>
<dbReference type="InterPro" id="IPR018247">
    <property type="entry name" value="EF_Hand_1_Ca_BS"/>
</dbReference>
<feature type="signal peptide" evidence="10">
    <location>
        <begin position="1"/>
        <end position="31"/>
    </location>
</feature>
<dbReference type="Gene3D" id="2.40.170.20">
    <property type="entry name" value="TonB-dependent receptor, beta-barrel domain"/>
    <property type="match status" value="1"/>
</dbReference>
<evidence type="ECO:0000256" key="1">
    <source>
        <dbReference type="ARBA" id="ARBA00004571"/>
    </source>
</evidence>
<keyword evidence="2 8" id="KW-0813">Transport</keyword>
<dbReference type="InterPro" id="IPR023996">
    <property type="entry name" value="TonB-dep_OMP_SusC/RagA"/>
</dbReference>
<keyword evidence="10" id="KW-0732">Signal</keyword>
<dbReference type="NCBIfam" id="TIGR04056">
    <property type="entry name" value="OMP_RagA_SusC"/>
    <property type="match status" value="1"/>
</dbReference>
<dbReference type="PROSITE" id="PS00018">
    <property type="entry name" value="EF_HAND_1"/>
    <property type="match status" value="1"/>
</dbReference>
<evidence type="ECO:0000259" key="12">
    <source>
        <dbReference type="Pfam" id="PF07715"/>
    </source>
</evidence>
<protein>
    <submittedName>
        <fullName evidence="13">SusC/RagA family TonB-linked outer membrane protein</fullName>
    </submittedName>
</protein>
<dbReference type="Gene3D" id="2.60.40.1120">
    <property type="entry name" value="Carboxypeptidase-like, regulatory domain"/>
    <property type="match status" value="1"/>
</dbReference>
<dbReference type="InterPro" id="IPR023997">
    <property type="entry name" value="TonB-dep_OMP_SusC/RagA_CS"/>
</dbReference>
<evidence type="ECO:0000259" key="11">
    <source>
        <dbReference type="Pfam" id="PF00593"/>
    </source>
</evidence>
<comment type="subcellular location">
    <subcellularLocation>
        <location evidence="1 8">Cell outer membrane</location>
        <topology evidence="1 8">Multi-pass membrane protein</topology>
    </subcellularLocation>
</comment>
<gene>
    <name evidence="13" type="ORF">GO988_14565</name>
</gene>
<keyword evidence="14" id="KW-1185">Reference proteome</keyword>
<comment type="similarity">
    <text evidence="8 9">Belongs to the TonB-dependent receptor family.</text>
</comment>
<feature type="domain" description="TonB-dependent receptor plug" evidence="12">
    <location>
        <begin position="225"/>
        <end position="334"/>
    </location>
</feature>
<evidence type="ECO:0000256" key="10">
    <source>
        <dbReference type="SAM" id="SignalP"/>
    </source>
</evidence>
<evidence type="ECO:0000256" key="4">
    <source>
        <dbReference type="ARBA" id="ARBA00022692"/>
    </source>
</evidence>
<keyword evidence="6 8" id="KW-0472">Membrane</keyword>
<dbReference type="Pfam" id="PF07715">
    <property type="entry name" value="Plug"/>
    <property type="match status" value="1"/>
</dbReference>
<evidence type="ECO:0000256" key="7">
    <source>
        <dbReference type="ARBA" id="ARBA00023237"/>
    </source>
</evidence>
<dbReference type="InterPro" id="IPR037066">
    <property type="entry name" value="Plug_dom_sf"/>
</dbReference>
<dbReference type="InterPro" id="IPR012910">
    <property type="entry name" value="Plug_dom"/>
</dbReference>
<evidence type="ECO:0000313" key="14">
    <source>
        <dbReference type="Proteomes" id="UP000441336"/>
    </source>
</evidence>
<keyword evidence="7 8" id="KW-0998">Cell outer membrane</keyword>
<dbReference type="InterPro" id="IPR000531">
    <property type="entry name" value="Beta-barrel_TonB"/>
</dbReference>
<dbReference type="GO" id="GO:0009279">
    <property type="term" value="C:cell outer membrane"/>
    <property type="evidence" value="ECO:0007669"/>
    <property type="project" value="UniProtKB-SubCell"/>
</dbReference>
<evidence type="ECO:0000256" key="2">
    <source>
        <dbReference type="ARBA" id="ARBA00022448"/>
    </source>
</evidence>
<evidence type="ECO:0000256" key="5">
    <source>
        <dbReference type="ARBA" id="ARBA00023077"/>
    </source>
</evidence>
<dbReference type="Pfam" id="PF13715">
    <property type="entry name" value="CarbopepD_reg_2"/>
    <property type="match status" value="1"/>
</dbReference>
<dbReference type="InterPro" id="IPR036942">
    <property type="entry name" value="Beta-barrel_TonB_sf"/>
</dbReference>
<dbReference type="PROSITE" id="PS52016">
    <property type="entry name" value="TONB_DEPENDENT_REC_3"/>
    <property type="match status" value="1"/>
</dbReference>
<dbReference type="SUPFAM" id="SSF56935">
    <property type="entry name" value="Porins"/>
    <property type="match status" value="1"/>
</dbReference>
<comment type="caution">
    <text evidence="13">The sequence shown here is derived from an EMBL/GenBank/DDBJ whole genome shotgun (WGS) entry which is preliminary data.</text>
</comment>
<dbReference type="Gene3D" id="2.170.130.10">
    <property type="entry name" value="TonB-dependent receptor, plug domain"/>
    <property type="match status" value="1"/>
</dbReference>
<dbReference type="AlphaFoldDB" id="A0A7K1TGL1"/>
<sequence>MKRIPTHPSSGWLRTASLTACVLSLPPLASAAAAQLLASAQHPAQAQAYAVSLKDLLSQWEKQYGASIAYASDLVRDKLVAPAPADASLEQKLTVVLSQVGLRFEKTSPGYYVILRSATPTPAPGQNKASKQDITVSGRVVQANGDPLPGVTVLVKGTTNGTSTDAEGRFTLSMPTGSILLFSSVGFASKETTITAATSSLTVQLADDTKALNEVVVVGYGTQRKSDVTGALSSVSETQIQQVTTQNVTQALQGRAAGVDVAGGNFRPGEVPAIRIRGNRSIRASNDPLYVVDGIPLAQGTGLNDFNPQDIESVEVLKDASATAIYGSRGANGVVIVTTKRGKEGKFTLNYNTYFSLDKASRTLDLFNGGEFLELQREANRNTNAYPVLYADPARDYALFGSVDPYAWEGIADGYEWVDRANRVVATRPTTPEEQARYGVSQIPIYDASKVRTTDWQDLALRTALTQNHQLSASGGTEKLRASLSVGYLNQEGIQPGQDFARYNARVTLDYKVNHIVTLGASTNASLAVQNYGPDVYGRAVGQIPYATPYTPDGGFIVSPAFVSTIYNPLREVDNNFNERRVTRFFGSFYGEVKLPVNGLRYRLNVGPDFRNSRNGIFQSARAIARDAGGPSSTSFASYDQGQNFTYVVENLLFYDKQLGKDHSISLTALQSVQADRGEGSSVSAVNLPYDSQKWYNLGSTYQAAANGFGTSFTKRTLMSWMGRVNYSFKDRYLLTATGRADGASVLAPGNQWSFFPSVAVAWKLQQENFIRNIEAITELKVRGGYGSVGQASVDPYTTGGTLQQSRYAWNEVPAYGFSPTPGTLPGTLGGIPNPNLQWERTATINLGLDFGFFKNRISGSVEVYRANTTDLLLSRALPTVGGVANILQNIGATRNSGVEVSLTTVNVERPGGFRWSTDFIYTRNKEEFVSLASGAQDDVGNRWFIGQPLNVYYNYQQDGIWQLGQEDAAKKYGLVPGDRRVVDQNNDGIINANDFIILGSNRPKWSGSINNAFDFKGLELSFLVYARVGQKTSTGVNPGLNGVFQSQQVDYWTPTNPSNEFPRPVYKVDAKNTGGYSVVDGSFVRVRNISLTYTVPQAISSKVRLSSLSVYVNAVNPFLFTSYKGLDPEVTDGGTTSTETVQYRNLNTKSLVFGLRVGF</sequence>
<evidence type="ECO:0000313" key="13">
    <source>
        <dbReference type="EMBL" id="MVN77555.1"/>
    </source>
</evidence>
<dbReference type="Proteomes" id="UP000441336">
    <property type="component" value="Unassembled WGS sequence"/>
</dbReference>
<evidence type="ECO:0000256" key="3">
    <source>
        <dbReference type="ARBA" id="ARBA00022452"/>
    </source>
</evidence>
<dbReference type="FunFam" id="2.170.130.10:FF:000008">
    <property type="entry name" value="SusC/RagA family TonB-linked outer membrane protein"/>
    <property type="match status" value="1"/>
</dbReference>
<dbReference type="SUPFAM" id="SSF49464">
    <property type="entry name" value="Carboxypeptidase regulatory domain-like"/>
    <property type="match status" value="1"/>
</dbReference>
<dbReference type="InterPro" id="IPR039426">
    <property type="entry name" value="TonB-dep_rcpt-like"/>
</dbReference>